<reference evidence="1 2" key="1">
    <citation type="journal article" date="2019" name="PLoS ONE">
        <title>Comparative genome analysis indicates high evolutionary potential of pathogenicity genes in Colletotrichum tanaceti.</title>
        <authorList>
            <person name="Lelwala R.V."/>
            <person name="Korhonen P.K."/>
            <person name="Young N.D."/>
            <person name="Scott J.B."/>
            <person name="Ades P.A."/>
            <person name="Gasser R.B."/>
            <person name="Taylor P.W.J."/>
        </authorList>
    </citation>
    <scope>NUCLEOTIDE SEQUENCE [LARGE SCALE GENOMIC DNA]</scope>
    <source>
        <strain evidence="1">BRIP57314</strain>
    </source>
</reference>
<keyword evidence="2" id="KW-1185">Reference proteome</keyword>
<evidence type="ECO:0000313" key="1">
    <source>
        <dbReference type="EMBL" id="TKW58194.1"/>
    </source>
</evidence>
<dbReference type="EMBL" id="PJEX01000028">
    <property type="protein sequence ID" value="TKW58194.1"/>
    <property type="molecule type" value="Genomic_DNA"/>
</dbReference>
<comment type="caution">
    <text evidence="1">The sequence shown here is derived from an EMBL/GenBank/DDBJ whole genome shotgun (WGS) entry which is preliminary data.</text>
</comment>
<gene>
    <name evidence="1" type="ORF">CTA1_7584</name>
</gene>
<dbReference type="AlphaFoldDB" id="A0A4U6XQV0"/>
<sequence length="81" mass="9242">MPWCRRAGQFADGYLYIPTFLAFVDIREAFCQTSTLPSLMSQAWLHFGPVLSLICTDSVLDPVTLQVSQNDKGHLLRRFYS</sequence>
<organism evidence="1 2">
    <name type="scientific">Colletotrichum tanaceti</name>
    <dbReference type="NCBI Taxonomy" id="1306861"/>
    <lineage>
        <taxon>Eukaryota</taxon>
        <taxon>Fungi</taxon>
        <taxon>Dikarya</taxon>
        <taxon>Ascomycota</taxon>
        <taxon>Pezizomycotina</taxon>
        <taxon>Sordariomycetes</taxon>
        <taxon>Hypocreomycetidae</taxon>
        <taxon>Glomerellales</taxon>
        <taxon>Glomerellaceae</taxon>
        <taxon>Colletotrichum</taxon>
        <taxon>Colletotrichum destructivum species complex</taxon>
    </lineage>
</organism>
<name>A0A4U6XQV0_9PEZI</name>
<accession>A0A4U6XQV0</accession>
<proteinExistence type="predicted"/>
<protein>
    <submittedName>
        <fullName evidence="1">Uncharacterized protein</fullName>
    </submittedName>
</protein>
<evidence type="ECO:0000313" key="2">
    <source>
        <dbReference type="Proteomes" id="UP000310108"/>
    </source>
</evidence>
<dbReference type="Proteomes" id="UP000310108">
    <property type="component" value="Unassembled WGS sequence"/>
</dbReference>